<dbReference type="InterPro" id="IPR050534">
    <property type="entry name" value="Coronavir_polyprotein_1ab"/>
</dbReference>
<dbReference type="PANTHER" id="PTHR43788">
    <property type="entry name" value="DNA2/NAM7 HELICASE FAMILY MEMBER"/>
    <property type="match status" value="1"/>
</dbReference>
<dbReference type="GO" id="GO:0016887">
    <property type="term" value="F:ATP hydrolysis activity"/>
    <property type="evidence" value="ECO:0007669"/>
    <property type="project" value="RHEA"/>
</dbReference>
<sequence>MRKEENDLIHRGTYDGTIYYNPANKFCIISVKTAEKDVPQEARSTRRRKDHLIRFVATGYELPRTDAVELELDGEWKKGKYGMQLQVEQWHEIVPQTKSGVEGYLASGLIKGIGPALAKQIVSRFGVETLDILQNRPERLLEIKGITENKLEAIKTSYAESRMLQDLMTLLSPFKITPKTAQKIYQFFGPASVDILKKSPFELCQISGFGFLRVDAIVQKNGGDLRAPMRIKGALFWALEDSKGKNGHLFLTSEALQKEALQLLNAKIPIPSLRLHAQEVSDVLEDMILHGEVVSVKGDIYLPRVFAQEDETARRIAMRVVEPPAPEKIEQILEQVKREIGLALSSKQEAAVYAAYRHNLSIITGSPGTGKTTVLKTILEVYRRLHPQGEIALMAPTGRASRRMAESTGVDKAKTLHSILGLASEEDEIKRNNTQEPLSADLIIVDEFSMVDMWLANKFFSRIKGGARVILVGDPDQLPSVGAGNVFRELIDCGLITVTVLDQIFRQSKDSLIAYNAKFINEGNTKLYYGQDFVFMTSNNQAEAAERIVARYCREIEESGIDRVQILSPFRSDGAASAEQLNEAIREVVNPFRSAEEEIKIGVKVFRVNDRIMQTKNTAKVSNGDLGFIRYIKNDEDGTRVGLDFGVGRELEYGIEDMVNLDLAYATTIHKAMGSEYDTVIMPLLKAHTVMLYRNLLYTGITRAKKRVVLIGQKQVLFMAIHRNEIGKRNTLLGERIHLYYKAYARRAGIPVPADLEKELKHAG</sequence>
<keyword evidence="3" id="KW-0378">Hydrolase</keyword>
<accession>A0A0W7TUR6</accession>
<evidence type="ECO:0000256" key="2">
    <source>
        <dbReference type="ARBA" id="ARBA00022840"/>
    </source>
</evidence>
<dbReference type="Pfam" id="PF13245">
    <property type="entry name" value="AAA_19"/>
    <property type="match status" value="1"/>
</dbReference>
<evidence type="ECO:0000313" key="6">
    <source>
        <dbReference type="Proteomes" id="UP000053433"/>
    </source>
</evidence>
<dbReference type="GO" id="GO:0006310">
    <property type="term" value="P:DNA recombination"/>
    <property type="evidence" value="ECO:0007669"/>
    <property type="project" value="InterPro"/>
</dbReference>
<dbReference type="Gene3D" id="2.30.30.940">
    <property type="match status" value="1"/>
</dbReference>
<dbReference type="PANTHER" id="PTHR43788:SF6">
    <property type="entry name" value="DNA HELICASE B"/>
    <property type="match status" value="1"/>
</dbReference>
<comment type="function">
    <text evidence="3">DNA-dependent ATPase and ATP-dependent 5'-3' DNA helicase. Has no activity on blunt DNA or DNA with 3'-overhangs, requires at least 10 bases of 5'-ssDNA for helicase activity.</text>
</comment>
<keyword evidence="3" id="KW-0238">DNA-binding</keyword>
<feature type="binding site" evidence="3">
    <location>
        <begin position="368"/>
        <end position="372"/>
    </location>
    <ligand>
        <name>ATP</name>
        <dbReference type="ChEBI" id="CHEBI:30616"/>
    </ligand>
</feature>
<dbReference type="InterPro" id="IPR006345">
    <property type="entry name" value="RecD2"/>
</dbReference>
<gene>
    <name evidence="3" type="primary">recD2</name>
    <name evidence="5" type="ORF">ASJ35_02375</name>
</gene>
<dbReference type="InterPro" id="IPR010994">
    <property type="entry name" value="RuvA_2-like"/>
</dbReference>
<dbReference type="AlphaFoldDB" id="A0A0W7TUR6"/>
<comment type="caution">
    <text evidence="5">The sequence shown here is derived from an EMBL/GenBank/DDBJ whole genome shotgun (WGS) entry which is preliminary data.</text>
</comment>
<dbReference type="InterPro" id="IPR041451">
    <property type="entry name" value="RecD2_SH13"/>
</dbReference>
<dbReference type="CDD" id="cd17933">
    <property type="entry name" value="DEXSc_RecD-like"/>
    <property type="match status" value="1"/>
</dbReference>
<dbReference type="GO" id="GO:0005524">
    <property type="term" value="F:ATP binding"/>
    <property type="evidence" value="ECO:0007669"/>
    <property type="project" value="UniProtKB-UniRule"/>
</dbReference>
<dbReference type="Pfam" id="PF14490">
    <property type="entry name" value="HHH_RecD2"/>
    <property type="match status" value="1"/>
</dbReference>
<feature type="domain" description="AAA+ ATPase" evidence="4">
    <location>
        <begin position="357"/>
        <end position="562"/>
    </location>
</feature>
<dbReference type="InterPro" id="IPR003593">
    <property type="entry name" value="AAA+_ATPase"/>
</dbReference>
<comment type="catalytic activity">
    <reaction evidence="3">
        <text>ATP + H2O = ADP + phosphate + H(+)</text>
        <dbReference type="Rhea" id="RHEA:13065"/>
        <dbReference type="ChEBI" id="CHEBI:15377"/>
        <dbReference type="ChEBI" id="CHEBI:15378"/>
        <dbReference type="ChEBI" id="CHEBI:30616"/>
        <dbReference type="ChEBI" id="CHEBI:43474"/>
        <dbReference type="ChEBI" id="CHEBI:456216"/>
        <dbReference type="EC" id="5.6.2.3"/>
    </reaction>
</comment>
<dbReference type="SMART" id="SM00382">
    <property type="entry name" value="AAA"/>
    <property type="match status" value="1"/>
</dbReference>
<keyword evidence="1 3" id="KW-0547">Nucleotide-binding</keyword>
<keyword evidence="3" id="KW-0347">Helicase</keyword>
<evidence type="ECO:0000313" key="5">
    <source>
        <dbReference type="EMBL" id="KUE77585.1"/>
    </source>
</evidence>
<dbReference type="Gene3D" id="1.10.10.2220">
    <property type="match status" value="1"/>
</dbReference>
<dbReference type="GO" id="GO:0003677">
    <property type="term" value="F:DNA binding"/>
    <property type="evidence" value="ECO:0007669"/>
    <property type="project" value="UniProtKB-UniRule"/>
</dbReference>
<keyword evidence="2 3" id="KW-0067">ATP-binding</keyword>
<dbReference type="Pfam" id="PF18335">
    <property type="entry name" value="SH3_13"/>
    <property type="match status" value="1"/>
</dbReference>
<dbReference type="Pfam" id="PF13538">
    <property type="entry name" value="UvrD_C_2"/>
    <property type="match status" value="1"/>
</dbReference>
<dbReference type="NCBIfam" id="TIGR01448">
    <property type="entry name" value="recD_rel"/>
    <property type="match status" value="1"/>
</dbReference>
<dbReference type="InterPro" id="IPR027417">
    <property type="entry name" value="P-loop_NTPase"/>
</dbReference>
<dbReference type="Pfam" id="PF23139">
    <property type="entry name" value="OB_YrrC"/>
    <property type="match status" value="1"/>
</dbReference>
<dbReference type="GO" id="GO:0009338">
    <property type="term" value="C:exodeoxyribonuclease V complex"/>
    <property type="evidence" value="ECO:0007669"/>
    <property type="project" value="TreeGrafter"/>
</dbReference>
<dbReference type="EMBL" id="LMUA01000002">
    <property type="protein sequence ID" value="KUE77585.1"/>
    <property type="molecule type" value="Genomic_DNA"/>
</dbReference>
<dbReference type="GO" id="GO:0043139">
    <property type="term" value="F:5'-3' DNA helicase activity"/>
    <property type="evidence" value="ECO:0007669"/>
    <property type="project" value="UniProtKB-UniRule"/>
</dbReference>
<dbReference type="Pfam" id="PF14520">
    <property type="entry name" value="HHH_5"/>
    <property type="match status" value="1"/>
</dbReference>
<evidence type="ECO:0000256" key="3">
    <source>
        <dbReference type="HAMAP-Rule" id="MF_01488"/>
    </source>
</evidence>
<dbReference type="InterPro" id="IPR027785">
    <property type="entry name" value="UvrD-like_helicase_C"/>
</dbReference>
<protein>
    <recommendedName>
        <fullName evidence="3">ATP-dependent RecD2 DNA helicase</fullName>
        <ecNumber evidence="3">5.6.2.3</ecNumber>
    </recommendedName>
    <alternativeName>
        <fullName evidence="3">DNA 5'-3' helicase subunit RecD2</fullName>
    </alternativeName>
</protein>
<reference evidence="5 6" key="1">
    <citation type="submission" date="2015-10" db="EMBL/GenBank/DDBJ databases">
        <title>A novel member of the family Ruminococcaceae isolated from human faeces.</title>
        <authorList>
            <person name="Shkoporov A.N."/>
            <person name="Chaplin A.V."/>
            <person name="Motuzova O.V."/>
            <person name="Kafarskaia L.I."/>
            <person name="Efimov B.A."/>
        </authorList>
    </citation>
    <scope>NUCLEOTIDE SEQUENCE [LARGE SCALE GENOMIC DNA]</scope>
    <source>
        <strain evidence="5 6">668</strain>
    </source>
</reference>
<name>A0A0W7TUR6_9FIRM</name>
<dbReference type="CDD" id="cd18809">
    <property type="entry name" value="SF1_C_RecD"/>
    <property type="match status" value="1"/>
</dbReference>
<proteinExistence type="inferred from homology"/>
<organism evidence="5 6">
    <name type="scientific">Ruthenibacterium lactatiformans</name>
    <dbReference type="NCBI Taxonomy" id="1550024"/>
    <lineage>
        <taxon>Bacteria</taxon>
        <taxon>Bacillati</taxon>
        <taxon>Bacillota</taxon>
        <taxon>Clostridia</taxon>
        <taxon>Eubacteriales</taxon>
        <taxon>Oscillospiraceae</taxon>
        <taxon>Ruthenibacterium</taxon>
    </lineage>
</organism>
<dbReference type="EC" id="5.6.2.3" evidence="3"/>
<dbReference type="SUPFAM" id="SSF52540">
    <property type="entry name" value="P-loop containing nucleoside triphosphate hydrolases"/>
    <property type="match status" value="1"/>
</dbReference>
<dbReference type="Gene3D" id="1.10.150.20">
    <property type="entry name" value="5' to 3' exonuclease, C-terminal subdomain"/>
    <property type="match status" value="1"/>
</dbReference>
<keyword evidence="3" id="KW-0413">Isomerase</keyword>
<dbReference type="SUPFAM" id="SSF47781">
    <property type="entry name" value="RuvA domain 2-like"/>
    <property type="match status" value="1"/>
</dbReference>
<dbReference type="InterPro" id="IPR029493">
    <property type="entry name" value="RecD2-like_HHH"/>
</dbReference>
<dbReference type="HAMAP" id="MF_01488">
    <property type="entry name" value="RecD2"/>
    <property type="match status" value="1"/>
</dbReference>
<evidence type="ECO:0000256" key="1">
    <source>
        <dbReference type="ARBA" id="ARBA00022741"/>
    </source>
</evidence>
<dbReference type="GO" id="GO:0017116">
    <property type="term" value="F:single-stranded DNA helicase activity"/>
    <property type="evidence" value="ECO:0007669"/>
    <property type="project" value="TreeGrafter"/>
</dbReference>
<dbReference type="Proteomes" id="UP000053433">
    <property type="component" value="Unassembled WGS sequence"/>
</dbReference>
<dbReference type="Gene3D" id="3.40.50.300">
    <property type="entry name" value="P-loop containing nucleotide triphosphate hydrolases"/>
    <property type="match status" value="2"/>
</dbReference>
<comment type="similarity">
    <text evidence="3">Belongs to the RecD family. RecD2 subfamily.</text>
</comment>
<dbReference type="InterPro" id="IPR055446">
    <property type="entry name" value="RecD2_N_OB"/>
</dbReference>
<evidence type="ECO:0000259" key="4">
    <source>
        <dbReference type="SMART" id="SM00382"/>
    </source>
</evidence>